<comment type="cofactor">
    <cofactor evidence="2">
        <name>Mg(2+)</name>
        <dbReference type="ChEBI" id="CHEBI:18420"/>
    </cofactor>
</comment>
<dbReference type="InterPro" id="IPR056884">
    <property type="entry name" value="NPHP3-like_N"/>
</dbReference>
<dbReference type="Pfam" id="PF21530">
    <property type="entry name" value="Pif1_2B_dom"/>
    <property type="match status" value="1"/>
</dbReference>
<sequence>MNSEAVSPVLYHFELPVSREIDHEILIYLTDEFSEIRKHQGLPESWPSEEVLALLMITPWAALRTNHHPGVHLYQQAYQLTQHLPEMQDQTLFLRFDKTCDRRRYNLPTAAANEIAAIIPGTGEVFEGHCDIRLHRLPHQGSGFVTINECNPLYQGLHYVLLFPLGTLGWHSALSFRTPVDGEEVNEGNNGDANNIDEPEDDEGLEDNDRPEEEGQVRRKKKKRTRVSQTEYFRYHLFPRAQESQHLFQAGKLFQEFVVDSWAISEQERLHFIETNQSTLRADSYQGLVDSIAADPTAPIGQLGQHVILPSSFSGSTRNMIQNCQDALAINRHFQGADLFITVTANPNWPEIKAALLPNQQSSDRPDLVVRVFRAKSKELIQDITKNGIFGKCVVHVHTIEFQKCGLPHMHMIVFLDRDSKFRTPEEVDSALSAEFPDEETEPELFELVKKHMVHTPCSPAHDNPNAPCWQNGKCSKNFPKPFRDHTSISDDSYASLHRQDTGKKFRLSNGQEVDNRWVVPYSRYLLWKYRCHINVECVASIKAIKYIYKYVYKGHDRTIIEIRNDVNEVQQYLDARYISACESLWRIYHFPMHVEVPNVVRLQVHEENRQWLTFSEGDADIAAALQAANNKDTTLTAWFKANALYPQGRHLLYQDFPTMFQWDAQTRSWRLRRQKQTFGAIGRMYYVHAGSGERFYLRLLLTVVPGATSFKDLLTVDNTVCSTYRDACIRRGLLENDNEWRQCLEEAKHMASGQQLRNLFVTILCDCHPNKPEDLWQEFRENICDDLRRELIRAEIVDPTPEQVYDYGLYLPTGDWIAHLGNPLIQEQRNYDPIAQSNLAQQQTERLNPDQLSAFQQIVDAVTQKSGECFFLHGAGGTGKTFLYNTLCYHFRAQRKIVLCVASSGIAALLLIGGRTAHSCFSIPIAIHESSVCSIKKRSDQADLIREASLVIWDEAPMQHRHIHEAVDCTFRDLRDCDQPFGGLTVVFGGDFKQILPVVVKGSRGQIVDACLQHSYLWHSLKVLHLQQNMRLNVAEEDEHNFAQWQLDVGSARHTHMDTGDITLPDRFKCRENTVQSLIETIYPNINRNIRPPDLYFSERTILSSCNDDVDDINRQILDVFPGQARTYHSVDSVKSNSGEEMLYPVEYLNSINCSGLPLAHLSLKIGAPIMVLRNLSPSEGVCNGTRGILTQMTSRVLEMRILSGTHAGNKVFIPRLNISPSDTQVPFDFSRLQFPVRLCFAMIINKSQDEFSEIQKHQDLPESWPSEEVLALLVERTSGLWIYAATIIRFVKDENSLGSEDQLRIFAEFAEDVTAKVGLNNPLVEMDCFYTLIIRRVPPNTLTILRKILILCVIHDWIYTTDVISLLLRLSLNQVIRICGFIQSVATLKVTPGASHPHLEFYHASFLDFMKDPARSNELCIYNNFLNEVRCEFLGRLHEMCSSTNDLPLPAGIILGEDEKWSGYYVETLQCFWWLCERPDYPLDALTATSLKDLPFQRMLEMVQHQCAMEGAAIQQNLPVDLRDKIVRKDKCPIVGCTRTKHVWILGWGENEAVPFTDPAGGQDRSYFFLTNRTLAKVLAEVNLTKTPMKSQKKAEKSNGPCLTTSLSAARLENRCITLLLINPVTGIIMIQIQVDGRLSAHALLHAQGLFPLSFLPVCHCIFLVKPGLHILLNGSMPDAFHDSGARYPPPKCHVATRKDYIAIIINWALGLSDHTAPLLWMRGPFGVGKTAVAQSCAEALEAQNKLAATLFFSRSNINRDDPLRVFTSIAYQIATRYPLLREAINKRIVEDPAITTKSLSKQFDELLVRPINEAGEASTGLGGCVIIIDGLDECRGTDMQCEIIRILAASAQNRTTPFRWLITSRPEEPIIQAMKSDLVLPRAFQLKLPVSRKLDHEILVYLTDEFEKIRKLYDLPHSWPSEEVLDLLVKRAAGLWIYVATIMRFIKDENSFGPEDQLRVVLRLLNHAFAKIGPNNPLAEIDCLYASIMQRVPPNILPTVKKILLIHSLRPDYYGMELISLILRLSSDQFIRSCTFIQSVVELKENYNDLTLHFHHTSFLDFMKDPSRSKELCLYGNFLNEFRQELLDRLHEICSHSEGKAKQIAVKHIQS</sequence>
<name>A0AAD5YMV9_9AGAR</name>
<keyword evidence="2" id="KW-0067">ATP-binding</keyword>
<dbReference type="GO" id="GO:0005524">
    <property type="term" value="F:ATP binding"/>
    <property type="evidence" value="ECO:0007669"/>
    <property type="project" value="UniProtKB-KW"/>
</dbReference>
<evidence type="ECO:0000256" key="2">
    <source>
        <dbReference type="RuleBase" id="RU363044"/>
    </source>
</evidence>
<dbReference type="EMBL" id="JANIEX010000906">
    <property type="protein sequence ID" value="KAJ3562146.1"/>
    <property type="molecule type" value="Genomic_DNA"/>
</dbReference>
<keyword evidence="2" id="KW-0227">DNA damage</keyword>
<dbReference type="SUPFAM" id="SSF52540">
    <property type="entry name" value="P-loop containing nucleoside triphosphate hydrolases"/>
    <property type="match status" value="3"/>
</dbReference>
<dbReference type="InterPro" id="IPR027417">
    <property type="entry name" value="P-loop_NTPase"/>
</dbReference>
<keyword evidence="2" id="KW-0547">Nucleotide-binding</keyword>
<feature type="compositionally biased region" description="Acidic residues" evidence="3">
    <location>
        <begin position="195"/>
        <end position="214"/>
    </location>
</feature>
<reference evidence="8" key="1">
    <citation type="submission" date="2022-07" db="EMBL/GenBank/DDBJ databases">
        <title>Genome Sequence of Leucocoprinus birnbaumii.</title>
        <authorList>
            <person name="Buettner E."/>
        </authorList>
    </citation>
    <scope>NUCLEOTIDE SEQUENCE</scope>
    <source>
        <strain evidence="8">VT141</strain>
    </source>
</reference>
<keyword evidence="2" id="KW-0234">DNA repair</keyword>
<feature type="domain" description="DNA helicase Pif1-like 2B" evidence="6">
    <location>
        <begin position="1148"/>
        <end position="1194"/>
    </location>
</feature>
<dbReference type="EC" id="5.6.2.3" evidence="2"/>
<dbReference type="GO" id="GO:0006310">
    <property type="term" value="P:DNA recombination"/>
    <property type="evidence" value="ECO:0007669"/>
    <property type="project" value="UniProtKB-KW"/>
</dbReference>
<evidence type="ECO:0000259" key="6">
    <source>
        <dbReference type="Pfam" id="PF21530"/>
    </source>
</evidence>
<comment type="caution">
    <text evidence="8">The sequence shown here is derived from an EMBL/GenBank/DDBJ whole genome shotgun (WGS) entry which is preliminary data.</text>
</comment>
<dbReference type="Pfam" id="PF05970">
    <property type="entry name" value="PIF1"/>
    <property type="match status" value="1"/>
</dbReference>
<dbReference type="PANTHER" id="PTHR10492:SF57">
    <property type="entry name" value="ATP-DEPENDENT DNA HELICASE"/>
    <property type="match status" value="1"/>
</dbReference>
<comment type="similarity">
    <text evidence="2">Belongs to the helicase family.</text>
</comment>
<evidence type="ECO:0000259" key="4">
    <source>
        <dbReference type="Pfam" id="PF05970"/>
    </source>
</evidence>
<feature type="domain" description="Helitron helicase-like" evidence="5">
    <location>
        <begin position="232"/>
        <end position="414"/>
    </location>
</feature>
<evidence type="ECO:0000259" key="5">
    <source>
        <dbReference type="Pfam" id="PF14214"/>
    </source>
</evidence>
<accession>A0AAD5YMV9</accession>
<gene>
    <name evidence="8" type="ORF">NP233_g9755</name>
</gene>
<evidence type="ECO:0000256" key="1">
    <source>
        <dbReference type="ARBA" id="ARBA00022737"/>
    </source>
</evidence>
<dbReference type="InterPro" id="IPR025476">
    <property type="entry name" value="Helitron_helicase-like"/>
</dbReference>
<evidence type="ECO:0000313" key="8">
    <source>
        <dbReference type="EMBL" id="KAJ3562146.1"/>
    </source>
</evidence>
<dbReference type="GO" id="GO:0043139">
    <property type="term" value="F:5'-3' DNA helicase activity"/>
    <property type="evidence" value="ECO:0007669"/>
    <property type="project" value="UniProtKB-EC"/>
</dbReference>
<comment type="catalytic activity">
    <reaction evidence="2">
        <text>ATP + H2O = ADP + phosphate + H(+)</text>
        <dbReference type="Rhea" id="RHEA:13065"/>
        <dbReference type="ChEBI" id="CHEBI:15377"/>
        <dbReference type="ChEBI" id="CHEBI:15378"/>
        <dbReference type="ChEBI" id="CHEBI:30616"/>
        <dbReference type="ChEBI" id="CHEBI:43474"/>
        <dbReference type="ChEBI" id="CHEBI:456216"/>
        <dbReference type="EC" id="5.6.2.3"/>
    </reaction>
</comment>
<feature type="region of interest" description="Disordered" evidence="3">
    <location>
        <begin position="181"/>
        <end position="223"/>
    </location>
</feature>
<proteinExistence type="inferred from homology"/>
<dbReference type="PANTHER" id="PTHR10492">
    <property type="match status" value="1"/>
</dbReference>
<evidence type="ECO:0000256" key="3">
    <source>
        <dbReference type="SAM" id="MobiDB-lite"/>
    </source>
</evidence>
<evidence type="ECO:0000313" key="9">
    <source>
        <dbReference type="Proteomes" id="UP001213000"/>
    </source>
</evidence>
<dbReference type="InterPro" id="IPR010285">
    <property type="entry name" value="DNA_helicase_pif1-like_DEAD"/>
</dbReference>
<keyword evidence="2" id="KW-0233">DNA recombination</keyword>
<feature type="domain" description="Nephrocystin 3-like N-terminal" evidence="7">
    <location>
        <begin position="1716"/>
        <end position="1868"/>
    </location>
</feature>
<keyword evidence="2" id="KW-0347">Helicase</keyword>
<keyword evidence="2" id="KW-0378">Hydrolase</keyword>
<keyword evidence="9" id="KW-1185">Reference proteome</keyword>
<evidence type="ECO:0000259" key="7">
    <source>
        <dbReference type="Pfam" id="PF24883"/>
    </source>
</evidence>
<keyword evidence="1" id="KW-0677">Repeat</keyword>
<dbReference type="GO" id="GO:0000723">
    <property type="term" value="P:telomere maintenance"/>
    <property type="evidence" value="ECO:0007669"/>
    <property type="project" value="InterPro"/>
</dbReference>
<dbReference type="Pfam" id="PF14214">
    <property type="entry name" value="Helitron_like_N"/>
    <property type="match status" value="1"/>
</dbReference>
<dbReference type="GO" id="GO:0016787">
    <property type="term" value="F:hydrolase activity"/>
    <property type="evidence" value="ECO:0007669"/>
    <property type="project" value="UniProtKB-KW"/>
</dbReference>
<dbReference type="Pfam" id="PF24883">
    <property type="entry name" value="NPHP3_N"/>
    <property type="match status" value="1"/>
</dbReference>
<dbReference type="InterPro" id="IPR049163">
    <property type="entry name" value="Pif1-like_2B_dom"/>
</dbReference>
<dbReference type="Gene3D" id="3.40.50.300">
    <property type="entry name" value="P-loop containing nucleotide triphosphate hydrolases"/>
    <property type="match status" value="2"/>
</dbReference>
<feature type="domain" description="DNA helicase Pif1-like DEAD-box helicase" evidence="4">
    <location>
        <begin position="848"/>
        <end position="1057"/>
    </location>
</feature>
<protein>
    <recommendedName>
        <fullName evidence="2">ATP-dependent DNA helicase</fullName>
        <ecNumber evidence="2">5.6.2.3</ecNumber>
    </recommendedName>
</protein>
<dbReference type="GO" id="GO:0006281">
    <property type="term" value="P:DNA repair"/>
    <property type="evidence" value="ECO:0007669"/>
    <property type="project" value="UniProtKB-KW"/>
</dbReference>
<organism evidence="8 9">
    <name type="scientific">Leucocoprinus birnbaumii</name>
    <dbReference type="NCBI Taxonomy" id="56174"/>
    <lineage>
        <taxon>Eukaryota</taxon>
        <taxon>Fungi</taxon>
        <taxon>Dikarya</taxon>
        <taxon>Basidiomycota</taxon>
        <taxon>Agaricomycotina</taxon>
        <taxon>Agaricomycetes</taxon>
        <taxon>Agaricomycetidae</taxon>
        <taxon>Agaricales</taxon>
        <taxon>Agaricineae</taxon>
        <taxon>Agaricaceae</taxon>
        <taxon>Leucocoprinus</taxon>
    </lineage>
</organism>
<dbReference type="Proteomes" id="UP001213000">
    <property type="component" value="Unassembled WGS sequence"/>
</dbReference>